<gene>
    <name evidence="1" type="ORF">HaLaN_18691</name>
</gene>
<keyword evidence="2" id="KW-1185">Reference proteome</keyword>
<dbReference type="EMBL" id="BLLF01001820">
    <property type="protein sequence ID" value="GFH21393.1"/>
    <property type="molecule type" value="Genomic_DNA"/>
</dbReference>
<proteinExistence type="predicted"/>
<reference evidence="1 2" key="1">
    <citation type="submission" date="2020-02" db="EMBL/GenBank/DDBJ databases">
        <title>Draft genome sequence of Haematococcus lacustris strain NIES-144.</title>
        <authorList>
            <person name="Morimoto D."/>
            <person name="Nakagawa S."/>
            <person name="Yoshida T."/>
            <person name="Sawayama S."/>
        </authorList>
    </citation>
    <scope>NUCLEOTIDE SEQUENCE [LARGE SCALE GENOMIC DNA]</scope>
    <source>
        <strain evidence="1 2">NIES-144</strain>
    </source>
</reference>
<feature type="non-terminal residue" evidence="1">
    <location>
        <position position="123"/>
    </location>
</feature>
<evidence type="ECO:0000313" key="1">
    <source>
        <dbReference type="EMBL" id="GFH21393.1"/>
    </source>
</evidence>
<organism evidence="1 2">
    <name type="scientific">Haematococcus lacustris</name>
    <name type="common">Green alga</name>
    <name type="synonym">Haematococcus pluvialis</name>
    <dbReference type="NCBI Taxonomy" id="44745"/>
    <lineage>
        <taxon>Eukaryota</taxon>
        <taxon>Viridiplantae</taxon>
        <taxon>Chlorophyta</taxon>
        <taxon>core chlorophytes</taxon>
        <taxon>Chlorophyceae</taxon>
        <taxon>CS clade</taxon>
        <taxon>Chlamydomonadales</taxon>
        <taxon>Haematococcaceae</taxon>
        <taxon>Haematococcus</taxon>
    </lineage>
</organism>
<comment type="caution">
    <text evidence="1">The sequence shown here is derived from an EMBL/GenBank/DDBJ whole genome shotgun (WGS) entry which is preliminary data.</text>
</comment>
<evidence type="ECO:0000313" key="2">
    <source>
        <dbReference type="Proteomes" id="UP000485058"/>
    </source>
</evidence>
<protein>
    <submittedName>
        <fullName evidence="1">Uncharacterized protein</fullName>
    </submittedName>
</protein>
<feature type="non-terminal residue" evidence="1">
    <location>
        <position position="1"/>
    </location>
</feature>
<accession>A0A699ZFP2</accession>
<dbReference type="AlphaFoldDB" id="A0A699ZFP2"/>
<sequence>LTHGCVINSESQEESKAGSIGPSTVQIALGGSHCIVDISDVDMVQCVSVLVANYHTLLRFLNLQPEWAVGRSFLTRLQKFCTLACVHLLHDMMQPLEHSSRIFQSDALEPHMLASQCWCMGCQ</sequence>
<name>A0A699ZFP2_HAELA</name>
<dbReference type="Proteomes" id="UP000485058">
    <property type="component" value="Unassembled WGS sequence"/>
</dbReference>